<keyword evidence="6" id="KW-0963">Cytoplasm</keyword>
<dbReference type="InterPro" id="IPR004495">
    <property type="entry name" value="Met-tRNA-synth_bsu_C"/>
</dbReference>
<dbReference type="GO" id="GO:0000049">
    <property type="term" value="F:tRNA binding"/>
    <property type="evidence" value="ECO:0007669"/>
    <property type="project" value="UniProtKB-UniRule"/>
</dbReference>
<dbReference type="InterPro" id="IPR002547">
    <property type="entry name" value="tRNA-bd_dom"/>
</dbReference>
<evidence type="ECO:0000256" key="10">
    <source>
        <dbReference type="ARBA" id="ARBA00022840"/>
    </source>
</evidence>
<evidence type="ECO:0000256" key="1">
    <source>
        <dbReference type="ARBA" id="ARBA00003314"/>
    </source>
</evidence>
<dbReference type="NCBIfam" id="TIGR00399">
    <property type="entry name" value="metG_C_term"/>
    <property type="match status" value="1"/>
</dbReference>
<dbReference type="GO" id="GO:0005737">
    <property type="term" value="C:cytoplasm"/>
    <property type="evidence" value="ECO:0007669"/>
    <property type="project" value="UniProtKB-SubCell"/>
</dbReference>
<comment type="subcellular location">
    <subcellularLocation>
        <location evidence="2">Cytoplasm</location>
    </subcellularLocation>
</comment>
<evidence type="ECO:0000256" key="5">
    <source>
        <dbReference type="ARBA" id="ARBA00018753"/>
    </source>
</evidence>
<gene>
    <name evidence="18" type="primary">metG</name>
    <name evidence="18" type="ORF">COV34_03330</name>
</gene>
<accession>A0A2H0QSJ3</accession>
<comment type="catalytic activity">
    <reaction evidence="15">
        <text>tRNA(Met) + L-methionine + ATP = L-methionyl-tRNA(Met) + AMP + diphosphate</text>
        <dbReference type="Rhea" id="RHEA:13481"/>
        <dbReference type="Rhea" id="RHEA-COMP:9667"/>
        <dbReference type="Rhea" id="RHEA-COMP:9698"/>
        <dbReference type="ChEBI" id="CHEBI:30616"/>
        <dbReference type="ChEBI" id="CHEBI:33019"/>
        <dbReference type="ChEBI" id="CHEBI:57844"/>
        <dbReference type="ChEBI" id="CHEBI:78442"/>
        <dbReference type="ChEBI" id="CHEBI:78530"/>
        <dbReference type="ChEBI" id="CHEBI:456215"/>
        <dbReference type="EC" id="6.1.1.10"/>
    </reaction>
</comment>
<dbReference type="InterPro" id="IPR051270">
    <property type="entry name" value="Tyrosine-tRNA_ligase_regulator"/>
</dbReference>
<dbReference type="Proteomes" id="UP000231333">
    <property type="component" value="Unassembled WGS sequence"/>
</dbReference>
<dbReference type="EC" id="6.1.1.10" evidence="4"/>
<name>A0A2H0QSJ3_9BACT</name>
<keyword evidence="7 16" id="KW-0820">tRNA-binding</keyword>
<evidence type="ECO:0000256" key="2">
    <source>
        <dbReference type="ARBA" id="ARBA00004496"/>
    </source>
</evidence>
<dbReference type="Gene3D" id="2.40.50.140">
    <property type="entry name" value="Nucleic acid-binding proteins"/>
    <property type="match status" value="1"/>
</dbReference>
<evidence type="ECO:0000259" key="17">
    <source>
        <dbReference type="PROSITE" id="PS50886"/>
    </source>
</evidence>
<keyword evidence="9" id="KW-0547">Nucleotide-binding</keyword>
<dbReference type="GO" id="GO:0004825">
    <property type="term" value="F:methionine-tRNA ligase activity"/>
    <property type="evidence" value="ECO:0007669"/>
    <property type="project" value="UniProtKB-EC"/>
</dbReference>
<comment type="function">
    <text evidence="1">Is required not only for elongation of protein synthesis but also for the initiation of all mRNA translation through initiator tRNA(fMet) aminoacylation.</text>
</comment>
<evidence type="ECO:0000256" key="3">
    <source>
        <dbReference type="ARBA" id="ARBA00011738"/>
    </source>
</evidence>
<sequence length="107" mass="11699">MATIDDFHKIEMKVGTIISTEEIEGSDKLLKLKVDFGEESPRQVLSGIKNKVSTEALVGKQFPFVTNLEPRKMMGLESQAMILGAGDGEVFALFNPTNEVPSGTKLK</sequence>
<keyword evidence="8 18" id="KW-0436">Ligase</keyword>
<keyword evidence="12" id="KW-0648">Protein biosynthesis</keyword>
<feature type="domain" description="TRNA-binding" evidence="17">
    <location>
        <begin position="6"/>
        <end position="107"/>
    </location>
</feature>
<dbReference type="PROSITE" id="PS50886">
    <property type="entry name" value="TRBD"/>
    <property type="match status" value="1"/>
</dbReference>
<proteinExistence type="predicted"/>
<keyword evidence="11 16" id="KW-0694">RNA-binding</keyword>
<evidence type="ECO:0000256" key="15">
    <source>
        <dbReference type="ARBA" id="ARBA00047364"/>
    </source>
</evidence>
<comment type="caution">
    <text evidence="18">The sequence shown here is derived from an EMBL/GenBank/DDBJ whole genome shotgun (WGS) entry which is preliminary data.</text>
</comment>
<keyword evidence="10" id="KW-0067">ATP-binding</keyword>
<dbReference type="CDD" id="cd02800">
    <property type="entry name" value="tRNA_bind_EcMetRS_like"/>
    <property type="match status" value="1"/>
</dbReference>
<dbReference type="SUPFAM" id="SSF50249">
    <property type="entry name" value="Nucleic acid-binding proteins"/>
    <property type="match status" value="1"/>
</dbReference>
<evidence type="ECO:0000256" key="8">
    <source>
        <dbReference type="ARBA" id="ARBA00022598"/>
    </source>
</evidence>
<dbReference type="AlphaFoldDB" id="A0A2H0QSJ3"/>
<dbReference type="PANTHER" id="PTHR11586">
    <property type="entry name" value="TRNA-AMINOACYLATION COFACTOR ARC1 FAMILY MEMBER"/>
    <property type="match status" value="1"/>
</dbReference>
<protein>
    <recommendedName>
        <fullName evidence="5">Methionine--tRNA ligase</fullName>
        <ecNumber evidence="4">6.1.1.10</ecNumber>
    </recommendedName>
    <alternativeName>
        <fullName evidence="14">Methionyl-tRNA synthetase</fullName>
    </alternativeName>
</protein>
<evidence type="ECO:0000256" key="16">
    <source>
        <dbReference type="PROSITE-ProRule" id="PRU00209"/>
    </source>
</evidence>
<dbReference type="GO" id="GO:0006431">
    <property type="term" value="P:methionyl-tRNA aminoacylation"/>
    <property type="evidence" value="ECO:0007669"/>
    <property type="project" value="InterPro"/>
</dbReference>
<comment type="subunit">
    <text evidence="3">Homodimer.</text>
</comment>
<organism evidence="18 19">
    <name type="scientific">Candidatus Zambryskibacteria bacterium CG10_big_fil_rev_8_21_14_0_10_42_12</name>
    <dbReference type="NCBI Taxonomy" id="1975115"/>
    <lineage>
        <taxon>Bacteria</taxon>
        <taxon>Candidatus Zambryskiibacteriota</taxon>
    </lineage>
</organism>
<dbReference type="Pfam" id="PF01588">
    <property type="entry name" value="tRNA_bind"/>
    <property type="match status" value="1"/>
</dbReference>
<evidence type="ECO:0000256" key="9">
    <source>
        <dbReference type="ARBA" id="ARBA00022741"/>
    </source>
</evidence>
<dbReference type="InterPro" id="IPR012340">
    <property type="entry name" value="NA-bd_OB-fold"/>
</dbReference>
<dbReference type="PANTHER" id="PTHR11586:SF37">
    <property type="entry name" value="TRNA-BINDING DOMAIN-CONTAINING PROTEIN"/>
    <property type="match status" value="1"/>
</dbReference>
<keyword evidence="13" id="KW-0030">Aminoacyl-tRNA synthetase</keyword>
<dbReference type="FunFam" id="2.40.50.140:FF:000042">
    <property type="entry name" value="Methionine--tRNA ligase"/>
    <property type="match status" value="1"/>
</dbReference>
<evidence type="ECO:0000256" key="12">
    <source>
        <dbReference type="ARBA" id="ARBA00022917"/>
    </source>
</evidence>
<evidence type="ECO:0000256" key="14">
    <source>
        <dbReference type="ARBA" id="ARBA00030904"/>
    </source>
</evidence>
<evidence type="ECO:0000256" key="6">
    <source>
        <dbReference type="ARBA" id="ARBA00022490"/>
    </source>
</evidence>
<dbReference type="EMBL" id="PCXL01000026">
    <property type="protein sequence ID" value="PIR37230.1"/>
    <property type="molecule type" value="Genomic_DNA"/>
</dbReference>
<evidence type="ECO:0000256" key="13">
    <source>
        <dbReference type="ARBA" id="ARBA00023146"/>
    </source>
</evidence>
<evidence type="ECO:0000313" key="19">
    <source>
        <dbReference type="Proteomes" id="UP000231333"/>
    </source>
</evidence>
<evidence type="ECO:0000313" key="18">
    <source>
        <dbReference type="EMBL" id="PIR37230.1"/>
    </source>
</evidence>
<dbReference type="GO" id="GO:0005524">
    <property type="term" value="F:ATP binding"/>
    <property type="evidence" value="ECO:0007669"/>
    <property type="project" value="UniProtKB-KW"/>
</dbReference>
<evidence type="ECO:0000256" key="4">
    <source>
        <dbReference type="ARBA" id="ARBA00012838"/>
    </source>
</evidence>
<evidence type="ECO:0000256" key="11">
    <source>
        <dbReference type="ARBA" id="ARBA00022884"/>
    </source>
</evidence>
<evidence type="ECO:0000256" key="7">
    <source>
        <dbReference type="ARBA" id="ARBA00022555"/>
    </source>
</evidence>
<reference evidence="18 19" key="1">
    <citation type="submission" date="2017-09" db="EMBL/GenBank/DDBJ databases">
        <title>Depth-based differentiation of microbial function through sediment-hosted aquifers and enrichment of novel symbionts in the deep terrestrial subsurface.</title>
        <authorList>
            <person name="Probst A.J."/>
            <person name="Ladd B."/>
            <person name="Jarett J.K."/>
            <person name="Geller-Mcgrath D.E."/>
            <person name="Sieber C.M."/>
            <person name="Emerson J.B."/>
            <person name="Anantharaman K."/>
            <person name="Thomas B.C."/>
            <person name="Malmstrom R."/>
            <person name="Stieglmeier M."/>
            <person name="Klingl A."/>
            <person name="Woyke T."/>
            <person name="Ryan C.M."/>
            <person name="Banfield J.F."/>
        </authorList>
    </citation>
    <scope>NUCLEOTIDE SEQUENCE [LARGE SCALE GENOMIC DNA]</scope>
    <source>
        <strain evidence="18">CG10_big_fil_rev_8_21_14_0_10_42_12</strain>
    </source>
</reference>